<accession>A0A9P6DDI1</accession>
<dbReference type="EMBL" id="MU154620">
    <property type="protein sequence ID" value="KAF9491410.1"/>
    <property type="molecule type" value="Genomic_DNA"/>
</dbReference>
<name>A0A9P6DDI1_PLEER</name>
<dbReference type="OrthoDB" id="3060267at2759"/>
<feature type="compositionally biased region" description="Polar residues" evidence="1">
    <location>
        <begin position="291"/>
        <end position="300"/>
    </location>
</feature>
<feature type="region of interest" description="Disordered" evidence="1">
    <location>
        <begin position="248"/>
        <end position="324"/>
    </location>
</feature>
<proteinExistence type="predicted"/>
<comment type="caution">
    <text evidence="2">The sequence shown here is derived from an EMBL/GenBank/DDBJ whole genome shotgun (WGS) entry which is preliminary data.</text>
</comment>
<sequence length="533" mass="60384">MQAAELQEKRNSLACRIELWHAEQAEYMPNTGFDATEHQLDVSPENEALLLPSGVPYSSAIESLHSKETRLRVAQADDSLVELQCLLRITAGLANFKYTQVTLTAKQYRTAHTALLALEPQGSWITRLQDLQPSNVRWLSQDLEEHESSCEISWIWRTGSSRATIVTPTTTSSLSTTPNSTPSVELDGVASSVTGDLFTASTLEIGEALRVEATAFRDTVILQQWHNAAMTAHELTTIVDQGIDFDSEGNPWECVPEEPKREPKPPGYKHTYAPPPTTGRHIAEDDDFPSNGLSTNNHPGSDQGPPQDRRSSQERQYPSLWDDTECHPCKEKRVEFDYDRISKCDGAREPHISHRDMGMASALDQLDISGYSRTIRQRYADMIHKWLGQPFELPPGTKLPSHMQKPDRWSGDADVDKFNRWLHSLMRWLRINQYSVPAREEECITMIRIHLDSEATVWFDEEVEDADDDQHWTFLCVVIGLYDQFMQPTAIQDAMEEFLSTKYSATTGVCGFLDALEHTAKCMIHPPDAYMFR</sequence>
<keyword evidence="3" id="KW-1185">Reference proteome</keyword>
<dbReference type="AlphaFoldDB" id="A0A9P6DDI1"/>
<evidence type="ECO:0000256" key="1">
    <source>
        <dbReference type="SAM" id="MobiDB-lite"/>
    </source>
</evidence>
<evidence type="ECO:0000313" key="3">
    <source>
        <dbReference type="Proteomes" id="UP000807025"/>
    </source>
</evidence>
<protein>
    <submittedName>
        <fullName evidence="2">Uncharacterized protein</fullName>
    </submittedName>
</protein>
<dbReference type="Proteomes" id="UP000807025">
    <property type="component" value="Unassembled WGS sequence"/>
</dbReference>
<reference evidence="2" key="1">
    <citation type="submission" date="2020-11" db="EMBL/GenBank/DDBJ databases">
        <authorList>
            <consortium name="DOE Joint Genome Institute"/>
            <person name="Ahrendt S."/>
            <person name="Riley R."/>
            <person name="Andreopoulos W."/>
            <person name="Labutti K."/>
            <person name="Pangilinan J."/>
            <person name="Ruiz-Duenas F.J."/>
            <person name="Barrasa J.M."/>
            <person name="Sanchez-Garcia M."/>
            <person name="Camarero S."/>
            <person name="Miyauchi S."/>
            <person name="Serrano A."/>
            <person name="Linde D."/>
            <person name="Babiker R."/>
            <person name="Drula E."/>
            <person name="Ayuso-Fernandez I."/>
            <person name="Pacheco R."/>
            <person name="Padilla G."/>
            <person name="Ferreira P."/>
            <person name="Barriuso J."/>
            <person name="Kellner H."/>
            <person name="Castanera R."/>
            <person name="Alfaro M."/>
            <person name="Ramirez L."/>
            <person name="Pisabarro A.G."/>
            <person name="Kuo A."/>
            <person name="Tritt A."/>
            <person name="Lipzen A."/>
            <person name="He G."/>
            <person name="Yan M."/>
            <person name="Ng V."/>
            <person name="Cullen D."/>
            <person name="Martin F."/>
            <person name="Rosso M.-N."/>
            <person name="Henrissat B."/>
            <person name="Hibbett D."/>
            <person name="Martinez A.T."/>
            <person name="Grigoriev I.V."/>
        </authorList>
    </citation>
    <scope>NUCLEOTIDE SEQUENCE</scope>
    <source>
        <strain evidence="2">ATCC 90797</strain>
    </source>
</reference>
<evidence type="ECO:0000313" key="2">
    <source>
        <dbReference type="EMBL" id="KAF9491410.1"/>
    </source>
</evidence>
<organism evidence="2 3">
    <name type="scientific">Pleurotus eryngii</name>
    <name type="common">Boletus of the steppes</name>
    <dbReference type="NCBI Taxonomy" id="5323"/>
    <lineage>
        <taxon>Eukaryota</taxon>
        <taxon>Fungi</taxon>
        <taxon>Dikarya</taxon>
        <taxon>Basidiomycota</taxon>
        <taxon>Agaricomycotina</taxon>
        <taxon>Agaricomycetes</taxon>
        <taxon>Agaricomycetidae</taxon>
        <taxon>Agaricales</taxon>
        <taxon>Pleurotineae</taxon>
        <taxon>Pleurotaceae</taxon>
        <taxon>Pleurotus</taxon>
    </lineage>
</organism>
<gene>
    <name evidence="2" type="ORF">BDN71DRAFT_1510406</name>
</gene>